<comment type="caution">
    <text evidence="1">The sequence shown here is derived from an EMBL/GenBank/DDBJ whole genome shotgun (WGS) entry which is preliminary data.</text>
</comment>
<gene>
    <name evidence="1" type="ORF">MENT_LOCUS49359</name>
</gene>
<proteinExistence type="predicted"/>
<protein>
    <submittedName>
        <fullName evidence="1">Uncharacterized protein</fullName>
    </submittedName>
</protein>
<sequence length="78" mass="9114">MTQRLSQAVIDLLQAIDLPRQTRRTRQNLRERAEELHQEHLTINHNVQTNPVLNADGQIRQNLDATRNSIETARHNLQ</sequence>
<dbReference type="EMBL" id="CAJEWN010001290">
    <property type="protein sequence ID" value="CAD2196206.1"/>
    <property type="molecule type" value="Genomic_DNA"/>
</dbReference>
<reference evidence="1 2" key="1">
    <citation type="submission" date="2020-08" db="EMBL/GenBank/DDBJ databases">
        <authorList>
            <person name="Koutsovoulos G."/>
            <person name="Danchin GJ E."/>
        </authorList>
    </citation>
    <scope>NUCLEOTIDE SEQUENCE [LARGE SCALE GENOMIC DNA]</scope>
</reference>
<accession>A0A6V7XA37</accession>
<organism evidence="1 2">
    <name type="scientific">Meloidogyne enterolobii</name>
    <name type="common">Root-knot nematode worm</name>
    <name type="synonym">Meloidogyne mayaguensis</name>
    <dbReference type="NCBI Taxonomy" id="390850"/>
    <lineage>
        <taxon>Eukaryota</taxon>
        <taxon>Metazoa</taxon>
        <taxon>Ecdysozoa</taxon>
        <taxon>Nematoda</taxon>
        <taxon>Chromadorea</taxon>
        <taxon>Rhabditida</taxon>
        <taxon>Tylenchina</taxon>
        <taxon>Tylenchomorpha</taxon>
        <taxon>Tylenchoidea</taxon>
        <taxon>Meloidogynidae</taxon>
        <taxon>Meloidogyninae</taxon>
        <taxon>Meloidogyne</taxon>
    </lineage>
</organism>
<name>A0A6V7XA37_MELEN</name>
<evidence type="ECO:0000313" key="1">
    <source>
        <dbReference type="EMBL" id="CAD2196206.1"/>
    </source>
</evidence>
<dbReference type="Proteomes" id="UP000580250">
    <property type="component" value="Unassembled WGS sequence"/>
</dbReference>
<evidence type="ECO:0000313" key="2">
    <source>
        <dbReference type="Proteomes" id="UP000580250"/>
    </source>
</evidence>
<dbReference type="AlphaFoldDB" id="A0A6V7XA37"/>